<reference evidence="2" key="1">
    <citation type="submission" date="2017-01" db="EMBL/GenBank/DDBJ databases">
        <authorList>
            <person name="Wang Y."/>
            <person name="White M."/>
            <person name="Kvist S."/>
            <person name="Moncalvo J.-M."/>
        </authorList>
    </citation>
    <scope>NUCLEOTIDE SEQUENCE [LARGE SCALE GENOMIC DNA]</scope>
    <source>
        <strain evidence="2">COL-18-3</strain>
    </source>
</reference>
<dbReference type="AlphaFoldDB" id="A0A1R1PF03"/>
<keyword evidence="2" id="KW-1185">Reference proteome</keyword>
<sequence length="126" mass="13658">MHKFKKRPLLMALNSSPSSIVVSSIAKSVRGHTCKSPERKPHTSLLGVHGCLLSREIERGIVTTAGNKDFKVVSMFWIATLWLSSEPTPNEDGTAAGAWILFALGSSGIPVRFMVSFPAFSALVFL</sequence>
<organism evidence="1 2">
    <name type="scientific">Zancudomyces culisetae</name>
    <name type="common">Gut fungus</name>
    <name type="synonym">Smittium culisetae</name>
    <dbReference type="NCBI Taxonomy" id="1213189"/>
    <lineage>
        <taxon>Eukaryota</taxon>
        <taxon>Fungi</taxon>
        <taxon>Fungi incertae sedis</taxon>
        <taxon>Zoopagomycota</taxon>
        <taxon>Kickxellomycotina</taxon>
        <taxon>Harpellomycetes</taxon>
        <taxon>Harpellales</taxon>
        <taxon>Legeriomycetaceae</taxon>
        <taxon>Zancudomyces</taxon>
    </lineage>
</organism>
<proteinExistence type="predicted"/>
<dbReference type="Proteomes" id="UP000188320">
    <property type="component" value="Unassembled WGS sequence"/>
</dbReference>
<comment type="caution">
    <text evidence="1">The sequence shown here is derived from an EMBL/GenBank/DDBJ whole genome shotgun (WGS) entry which is preliminary data.</text>
</comment>
<evidence type="ECO:0000313" key="1">
    <source>
        <dbReference type="EMBL" id="OMH79547.1"/>
    </source>
</evidence>
<name>A0A1R1PF03_ZANCU</name>
<gene>
    <name evidence="1" type="ORF">AX774_g7033</name>
</gene>
<accession>A0A1R1PF03</accession>
<protein>
    <submittedName>
        <fullName evidence="1">Uncharacterized protein</fullName>
    </submittedName>
</protein>
<evidence type="ECO:0000313" key="2">
    <source>
        <dbReference type="Proteomes" id="UP000188320"/>
    </source>
</evidence>
<dbReference type="EMBL" id="LSSK01001512">
    <property type="protein sequence ID" value="OMH79547.1"/>
    <property type="molecule type" value="Genomic_DNA"/>
</dbReference>